<keyword evidence="3" id="KW-1185">Reference proteome</keyword>
<reference evidence="2 3" key="1">
    <citation type="submission" date="2021-02" db="EMBL/GenBank/DDBJ databases">
        <title>Genome assembly of Pseudopithomyces chartarum.</title>
        <authorList>
            <person name="Jauregui R."/>
            <person name="Singh J."/>
            <person name="Voisey C."/>
        </authorList>
    </citation>
    <scope>NUCLEOTIDE SEQUENCE [LARGE SCALE GENOMIC DNA]</scope>
    <source>
        <strain evidence="2 3">AGR01</strain>
    </source>
</reference>
<evidence type="ECO:0000256" key="1">
    <source>
        <dbReference type="SAM" id="MobiDB-lite"/>
    </source>
</evidence>
<gene>
    <name evidence="2" type="ORF">GRF29_1g3614600</name>
</gene>
<dbReference type="EMBL" id="WVTA01000001">
    <property type="protein sequence ID" value="KAK3217601.1"/>
    <property type="molecule type" value="Genomic_DNA"/>
</dbReference>
<name>A0AAN6MAC0_9PLEO</name>
<evidence type="ECO:0000313" key="2">
    <source>
        <dbReference type="EMBL" id="KAK3217601.1"/>
    </source>
</evidence>
<feature type="region of interest" description="Disordered" evidence="1">
    <location>
        <begin position="192"/>
        <end position="250"/>
    </location>
</feature>
<proteinExistence type="predicted"/>
<feature type="compositionally biased region" description="Polar residues" evidence="1">
    <location>
        <begin position="232"/>
        <end position="241"/>
    </location>
</feature>
<dbReference type="AlphaFoldDB" id="A0AAN6MAC0"/>
<evidence type="ECO:0000313" key="3">
    <source>
        <dbReference type="Proteomes" id="UP001280581"/>
    </source>
</evidence>
<comment type="caution">
    <text evidence="2">The sequence shown here is derived from an EMBL/GenBank/DDBJ whole genome shotgun (WGS) entry which is preliminary data.</text>
</comment>
<organism evidence="2 3">
    <name type="scientific">Pseudopithomyces chartarum</name>
    <dbReference type="NCBI Taxonomy" id="1892770"/>
    <lineage>
        <taxon>Eukaryota</taxon>
        <taxon>Fungi</taxon>
        <taxon>Dikarya</taxon>
        <taxon>Ascomycota</taxon>
        <taxon>Pezizomycotina</taxon>
        <taxon>Dothideomycetes</taxon>
        <taxon>Pleosporomycetidae</taxon>
        <taxon>Pleosporales</taxon>
        <taxon>Massarineae</taxon>
        <taxon>Didymosphaeriaceae</taxon>
        <taxon>Pseudopithomyces</taxon>
    </lineage>
</organism>
<accession>A0AAN6MAC0</accession>
<sequence length="476" mass="51925">MSNFFAFRKGGIPALASSGAVFSSPCLGSLNVEVNEPAKQAIVELQFRLPLHGFDDNQCISFVYDGSILQPGTVALRDVTAAPEHVDRVARPRGGSKLLALQLALATPCVVLLPSADASPKTSDGSLIDELAALAKATIVTIIFDSAWLHPAKASLLRSLEGILGWTGCPRDFSKVVRRDWTIFSPGVPASPELPPYTEKAKRPRQSPASSPRRKRLLLDADIKVDPGSPTEKATTTSASSPRLDPSSPFTNPFDPIEAAAETAIAKLLPNALRAILPEVLPDVLTRMFTLPASTPPPQPMPAPPNPMSPLHRIIRDQLNTRAEDVAKLLNIRGEQLANKIKEHGEEIAREMTSDAQDHALGLREAAELELEERLEDYWTEMADRKEDGLMEINRLCDAKVGELEELHQMYDANLEELEERTQVIVSEAYATAQEMLDEFAGEQRMELVKAKLRMVDPDPILKPIGRASSVPLGLG</sequence>
<dbReference type="Proteomes" id="UP001280581">
    <property type="component" value="Unassembled WGS sequence"/>
</dbReference>
<protein>
    <submittedName>
        <fullName evidence="2">Uncharacterized protein</fullName>
    </submittedName>
</protein>